<dbReference type="Pfam" id="PF03407">
    <property type="entry name" value="Nucleotid_trans"/>
    <property type="match status" value="1"/>
</dbReference>
<feature type="domain" description="Nucleotide-diphospho-sugar transferase" evidence="2">
    <location>
        <begin position="401"/>
        <end position="611"/>
    </location>
</feature>
<reference evidence="3" key="1">
    <citation type="submission" date="2023-08" db="EMBL/GenBank/DDBJ databases">
        <authorList>
            <person name="Chen Y."/>
            <person name="Shah S."/>
            <person name="Dougan E. K."/>
            <person name="Thang M."/>
            <person name="Chan C."/>
        </authorList>
    </citation>
    <scope>NUCLEOTIDE SEQUENCE</scope>
</reference>
<comment type="caution">
    <text evidence="3">The sequence shown here is derived from an EMBL/GenBank/DDBJ whole genome shotgun (WGS) entry which is preliminary data.</text>
</comment>
<evidence type="ECO:0000313" key="3">
    <source>
        <dbReference type="EMBL" id="CAJ1398990.1"/>
    </source>
</evidence>
<dbReference type="AlphaFoldDB" id="A0AA36N521"/>
<keyword evidence="4" id="KW-1185">Reference proteome</keyword>
<protein>
    <recommendedName>
        <fullName evidence="2">Nucleotide-diphospho-sugar transferase domain-containing protein</fullName>
    </recommendedName>
</protein>
<feature type="chain" id="PRO_5041294066" description="Nucleotide-diphospho-sugar transferase domain-containing protein" evidence="1">
    <location>
        <begin position="16"/>
        <end position="663"/>
    </location>
</feature>
<accession>A0AA36N521</accession>
<dbReference type="InterPro" id="IPR005069">
    <property type="entry name" value="Nucl-diP-sugar_transferase"/>
</dbReference>
<evidence type="ECO:0000313" key="4">
    <source>
        <dbReference type="Proteomes" id="UP001178507"/>
    </source>
</evidence>
<feature type="signal peptide" evidence="1">
    <location>
        <begin position="1"/>
        <end position="15"/>
    </location>
</feature>
<dbReference type="Proteomes" id="UP001178507">
    <property type="component" value="Unassembled WGS sequence"/>
</dbReference>
<proteinExistence type="predicted"/>
<sequence>MRLAWLLLQPSLAEPWILQQLRGWQLEDFDCSQSRGGVADWRALQQSAAEFNAAWSLRSPPPLKLCPRRKASSAPRWSGNLGLALASDECPLGALTAQVIGLICSSDCHGGTTDFQRLMSEALLPSTQEIFGVPSSRGSLWLLSTAWPTAELLAKWSANCTRRPGRRFQARCANPGLTTFTSQLHAAADATLAQLLAGPVSLIFDARLDHFATAGLEILRLQDGRAKLKNCGVELATKDMLLLFLRLLGPPVPGTDPLAPAAAAAAAARAAQLEPPELLRAWPLLAMLAAVRLTTWRSHGLYPHSQVPIPELQDVLQLSDRVDGSQAGVGMVEAKQPAENGRLQQIVAGALPLSPVWQRVASWLLAAPDAPSVVFMTMLWGSLGDDTWARRFLARALHLGLPRFIFMSPDEALLLDCEDVAAKWRKSDSYPRLLCMRSFSKFRRPYDVNNYAKFVLVPLLLALGMSYAWLDIDIFLVQNPTQRLQEIAALQEADVLTTDHFDQNCLNHGVIFVKPSDRTLYWILSYIRWMHVNPFGHDQNGWDAFLGHSIQFEPFVPAAPLANVTLAVLDTSKEFLTLTGWAGDDTELPKAQLLHLTRTFPIDIREKRQRFFELLAGEEDPQILHGTLSQIRTPLRQKQPCYEAVHVAVEQVVQDGRYWSLFD</sequence>
<organism evidence="3 4">
    <name type="scientific">Effrenium voratum</name>
    <dbReference type="NCBI Taxonomy" id="2562239"/>
    <lineage>
        <taxon>Eukaryota</taxon>
        <taxon>Sar</taxon>
        <taxon>Alveolata</taxon>
        <taxon>Dinophyceae</taxon>
        <taxon>Suessiales</taxon>
        <taxon>Symbiodiniaceae</taxon>
        <taxon>Effrenium</taxon>
    </lineage>
</organism>
<name>A0AA36N521_9DINO</name>
<dbReference type="EMBL" id="CAUJNA010003318">
    <property type="protein sequence ID" value="CAJ1398990.1"/>
    <property type="molecule type" value="Genomic_DNA"/>
</dbReference>
<gene>
    <name evidence="3" type="ORF">EVOR1521_LOCUS22627</name>
</gene>
<keyword evidence="1" id="KW-0732">Signal</keyword>
<evidence type="ECO:0000259" key="2">
    <source>
        <dbReference type="Pfam" id="PF03407"/>
    </source>
</evidence>
<evidence type="ECO:0000256" key="1">
    <source>
        <dbReference type="SAM" id="SignalP"/>
    </source>
</evidence>